<proteinExistence type="predicted"/>
<evidence type="ECO:0000259" key="7">
    <source>
        <dbReference type="SMART" id="SM01033"/>
    </source>
</evidence>
<dbReference type="GO" id="GO:0032040">
    <property type="term" value="C:small-subunit processome"/>
    <property type="evidence" value="ECO:0007669"/>
    <property type="project" value="TreeGrafter"/>
</dbReference>
<evidence type="ECO:0000256" key="1">
    <source>
        <dbReference type="ARBA" id="ARBA00004604"/>
    </source>
</evidence>
<evidence type="ECO:0000313" key="9">
    <source>
        <dbReference type="Proteomes" id="UP000187209"/>
    </source>
</evidence>
<keyword evidence="9" id="KW-1185">Reference proteome</keyword>
<keyword evidence="2" id="KW-0698">rRNA processing</keyword>
<dbReference type="OrthoDB" id="10251154at2759"/>
<comment type="caution">
    <text evidence="8">The sequence shown here is derived from an EMBL/GenBank/DDBJ whole genome shotgun (WGS) entry which is preliminary data.</text>
</comment>
<dbReference type="SMART" id="SM00320">
    <property type="entry name" value="WD40"/>
    <property type="match status" value="4"/>
</dbReference>
<evidence type="ECO:0000256" key="6">
    <source>
        <dbReference type="SAM" id="MobiDB-lite"/>
    </source>
</evidence>
<dbReference type="EMBL" id="MPUH01000996">
    <property type="protein sequence ID" value="OMJ71368.1"/>
    <property type="molecule type" value="Genomic_DNA"/>
</dbReference>
<feature type="domain" description="BING4 C-terminal" evidence="7">
    <location>
        <begin position="313"/>
        <end position="391"/>
    </location>
</feature>
<dbReference type="SMART" id="SM01033">
    <property type="entry name" value="BING4CT"/>
    <property type="match status" value="1"/>
</dbReference>
<feature type="compositionally biased region" description="Basic and acidic residues" evidence="6">
    <location>
        <begin position="413"/>
        <end position="423"/>
    </location>
</feature>
<dbReference type="GO" id="GO:0030686">
    <property type="term" value="C:90S preribosome"/>
    <property type="evidence" value="ECO:0007669"/>
    <property type="project" value="TreeGrafter"/>
</dbReference>
<dbReference type="PANTHER" id="PTHR14085:SF3">
    <property type="entry name" value="WD REPEAT-CONTAINING PROTEIN 46"/>
    <property type="match status" value="1"/>
</dbReference>
<evidence type="ECO:0000256" key="4">
    <source>
        <dbReference type="ARBA" id="ARBA00022737"/>
    </source>
</evidence>
<dbReference type="Gene3D" id="2.130.10.10">
    <property type="entry name" value="YVTN repeat-like/Quinoprotein amine dehydrogenase"/>
    <property type="match status" value="1"/>
</dbReference>
<accession>A0A1R2B3L0</accession>
<dbReference type="InterPro" id="IPR036322">
    <property type="entry name" value="WD40_repeat_dom_sf"/>
</dbReference>
<dbReference type="InterPro" id="IPR015943">
    <property type="entry name" value="WD40/YVTN_repeat-like_dom_sf"/>
</dbReference>
<name>A0A1R2B3L0_9CILI</name>
<keyword evidence="3" id="KW-0853">WD repeat</keyword>
<dbReference type="InterPro" id="IPR012952">
    <property type="entry name" value="BING4_C_dom"/>
</dbReference>
<dbReference type="Proteomes" id="UP000187209">
    <property type="component" value="Unassembled WGS sequence"/>
</dbReference>
<dbReference type="GO" id="GO:0000462">
    <property type="term" value="P:maturation of SSU-rRNA from tricistronic rRNA transcript (SSU-rRNA, 5.8S rRNA, LSU-rRNA)"/>
    <property type="evidence" value="ECO:0007669"/>
    <property type="project" value="TreeGrafter"/>
</dbReference>
<evidence type="ECO:0000256" key="5">
    <source>
        <dbReference type="ARBA" id="ARBA00023242"/>
    </source>
</evidence>
<keyword evidence="5" id="KW-0539">Nucleus</keyword>
<feature type="region of interest" description="Disordered" evidence="6">
    <location>
        <begin position="413"/>
        <end position="461"/>
    </location>
</feature>
<gene>
    <name evidence="8" type="ORF">SteCoe_30427</name>
</gene>
<keyword evidence="4" id="KW-0677">Repeat</keyword>
<dbReference type="Pfam" id="PF08149">
    <property type="entry name" value="BING4CT"/>
    <property type="match status" value="1"/>
</dbReference>
<evidence type="ECO:0000256" key="3">
    <source>
        <dbReference type="ARBA" id="ARBA00022574"/>
    </source>
</evidence>
<dbReference type="InterPro" id="IPR001680">
    <property type="entry name" value="WD40_rpt"/>
</dbReference>
<dbReference type="FunFam" id="2.130.10.10:FF:000378">
    <property type="entry name" value="U3 small nucleolar RNA-associated protein 7"/>
    <property type="match status" value="1"/>
</dbReference>
<reference evidence="8 9" key="1">
    <citation type="submission" date="2016-11" db="EMBL/GenBank/DDBJ databases">
        <title>The macronuclear genome of Stentor coeruleus: a giant cell with tiny introns.</title>
        <authorList>
            <person name="Slabodnick M."/>
            <person name="Ruby J.G."/>
            <person name="Reiff S.B."/>
            <person name="Swart E.C."/>
            <person name="Gosai S."/>
            <person name="Prabakaran S."/>
            <person name="Witkowska E."/>
            <person name="Larue G.E."/>
            <person name="Fisher S."/>
            <person name="Freeman R.M."/>
            <person name="Gunawardena J."/>
            <person name="Chu W."/>
            <person name="Stover N.A."/>
            <person name="Gregory B.D."/>
            <person name="Nowacki M."/>
            <person name="Derisi J."/>
            <person name="Roy S.W."/>
            <person name="Marshall W.F."/>
            <person name="Sood P."/>
        </authorList>
    </citation>
    <scope>NUCLEOTIDE SEQUENCE [LARGE SCALE GENOMIC DNA]</scope>
    <source>
        <strain evidence="8">WM001</strain>
    </source>
</reference>
<protein>
    <recommendedName>
        <fullName evidence="7">BING4 C-terminal domain-containing protein</fullName>
    </recommendedName>
</protein>
<sequence length="494" mass="56663">MDKRLAARLKAAHGYYHEDKAQNSQSQVLLTQSNGYLEAEGDEKTSKINQKQLKDLVPNYNSSRMFDLKMSFGGYYVDYTKNGSFLLLAGQQGHISLLKWRNAKLLTEFHTKELIKDVKFLQNELLFAVAQRKAIHIYDSQGIEVHHLRNHIEPQKLEYLPYHFLLVSANNHGFMKYLDISTGKPVIEHRFHFENVNDMKQNPWNSLIGIADARGIVTMWSPNINKPVIKLIAHNGPCTQLSIDMRGLYMTTTGTDNKLKIYDIRNLGESLYEYWTDYPCNSMSISQTGLLAVAELSKVKVWKDWQVSKQKAPYMTHMSNSPIVDQQFVPFEDFLGLGCKSGFSNLCVPGSGIANFDTFEANPFENSRQRQEHEVRALLDKLPPDTIVVNPHEIGTIDKAEPAVIEAEVKHEKEEREKLAKEQKAKKRKHKEEKVKNLSVHDKKMREKIQDSHLEKSKQKTELNLKAAKDISFLMDATSDLLGLPTKKPKYFDI</sequence>
<evidence type="ECO:0000256" key="2">
    <source>
        <dbReference type="ARBA" id="ARBA00022552"/>
    </source>
</evidence>
<dbReference type="AlphaFoldDB" id="A0A1R2B3L0"/>
<evidence type="ECO:0000313" key="8">
    <source>
        <dbReference type="EMBL" id="OMJ71368.1"/>
    </source>
</evidence>
<dbReference type="PANTHER" id="PTHR14085">
    <property type="entry name" value="WD-REPEAT PROTEIN BING4"/>
    <property type="match status" value="1"/>
</dbReference>
<comment type="subcellular location">
    <subcellularLocation>
        <location evidence="1">Nucleus</location>
        <location evidence="1">Nucleolus</location>
    </subcellularLocation>
</comment>
<dbReference type="InterPro" id="IPR040315">
    <property type="entry name" value="WDR46/Utp7"/>
</dbReference>
<feature type="compositionally biased region" description="Basic and acidic residues" evidence="6">
    <location>
        <begin position="432"/>
        <end position="461"/>
    </location>
</feature>
<dbReference type="SUPFAM" id="SSF50978">
    <property type="entry name" value="WD40 repeat-like"/>
    <property type="match status" value="1"/>
</dbReference>
<organism evidence="8 9">
    <name type="scientific">Stentor coeruleus</name>
    <dbReference type="NCBI Taxonomy" id="5963"/>
    <lineage>
        <taxon>Eukaryota</taxon>
        <taxon>Sar</taxon>
        <taxon>Alveolata</taxon>
        <taxon>Ciliophora</taxon>
        <taxon>Postciliodesmatophora</taxon>
        <taxon>Heterotrichea</taxon>
        <taxon>Heterotrichida</taxon>
        <taxon>Stentoridae</taxon>
        <taxon>Stentor</taxon>
    </lineage>
</organism>